<keyword evidence="3" id="KW-1185">Reference proteome</keyword>
<dbReference type="PANTHER" id="PTHR47481">
    <property type="match status" value="1"/>
</dbReference>
<protein>
    <submittedName>
        <fullName evidence="2">Uncharacterized protein</fullName>
    </submittedName>
</protein>
<reference evidence="2" key="2">
    <citation type="submission" date="2021-02" db="EMBL/GenBank/DDBJ databases">
        <authorList>
            <person name="Kimball J.A."/>
            <person name="Haas M.W."/>
            <person name="Macchietto M."/>
            <person name="Kono T."/>
            <person name="Duquette J."/>
            <person name="Shao M."/>
        </authorList>
    </citation>
    <scope>NUCLEOTIDE SEQUENCE</scope>
    <source>
        <tissue evidence="2">Fresh leaf tissue</tissue>
    </source>
</reference>
<feature type="compositionally biased region" description="Low complexity" evidence="1">
    <location>
        <begin position="92"/>
        <end position="101"/>
    </location>
</feature>
<accession>A0A8J5V000</accession>
<dbReference type="PANTHER" id="PTHR47481:SF31">
    <property type="entry name" value="OS01G0873500 PROTEIN"/>
    <property type="match status" value="1"/>
</dbReference>
<reference evidence="2" key="1">
    <citation type="journal article" date="2021" name="bioRxiv">
        <title>Whole Genome Assembly and Annotation of Northern Wild Rice, Zizania palustris L., Supports a Whole Genome Duplication in the Zizania Genus.</title>
        <authorList>
            <person name="Haas M."/>
            <person name="Kono T."/>
            <person name="Macchietto M."/>
            <person name="Millas R."/>
            <person name="McGilp L."/>
            <person name="Shao M."/>
            <person name="Duquette J."/>
            <person name="Hirsch C.N."/>
            <person name="Kimball J."/>
        </authorList>
    </citation>
    <scope>NUCLEOTIDE SEQUENCE</scope>
    <source>
        <tissue evidence="2">Fresh leaf tissue</tissue>
    </source>
</reference>
<organism evidence="2 3">
    <name type="scientific">Zizania palustris</name>
    <name type="common">Northern wild rice</name>
    <dbReference type="NCBI Taxonomy" id="103762"/>
    <lineage>
        <taxon>Eukaryota</taxon>
        <taxon>Viridiplantae</taxon>
        <taxon>Streptophyta</taxon>
        <taxon>Embryophyta</taxon>
        <taxon>Tracheophyta</taxon>
        <taxon>Spermatophyta</taxon>
        <taxon>Magnoliopsida</taxon>
        <taxon>Liliopsida</taxon>
        <taxon>Poales</taxon>
        <taxon>Poaceae</taxon>
        <taxon>BOP clade</taxon>
        <taxon>Oryzoideae</taxon>
        <taxon>Oryzeae</taxon>
        <taxon>Zizaniinae</taxon>
        <taxon>Zizania</taxon>
    </lineage>
</organism>
<dbReference type="Proteomes" id="UP000729402">
    <property type="component" value="Unassembled WGS sequence"/>
</dbReference>
<name>A0A8J5V000_ZIZPA</name>
<comment type="caution">
    <text evidence="2">The sequence shown here is derived from an EMBL/GenBank/DDBJ whole genome shotgun (WGS) entry which is preliminary data.</text>
</comment>
<evidence type="ECO:0000313" key="2">
    <source>
        <dbReference type="EMBL" id="KAG8052517.1"/>
    </source>
</evidence>
<sequence>MTITEYCGRLKVLTDTLRDVGAPISDPDLVVSLLSGLNDKFANCVTTISAACPRMTFRQARSFLLREEIWMHTRAQKAAATALLSSSCSIGTSPATPTAGSAPPPSPSVPQAGGQPSGGNYDYA</sequence>
<evidence type="ECO:0000313" key="3">
    <source>
        <dbReference type="Proteomes" id="UP000729402"/>
    </source>
</evidence>
<dbReference type="AlphaFoldDB" id="A0A8J5V000"/>
<proteinExistence type="predicted"/>
<dbReference type="OrthoDB" id="681077at2759"/>
<evidence type="ECO:0000256" key="1">
    <source>
        <dbReference type="SAM" id="MobiDB-lite"/>
    </source>
</evidence>
<gene>
    <name evidence="2" type="ORF">GUJ93_ZPchr0001g32485</name>
</gene>
<feature type="region of interest" description="Disordered" evidence="1">
    <location>
        <begin position="92"/>
        <end position="124"/>
    </location>
</feature>
<dbReference type="Pfam" id="PF14223">
    <property type="entry name" value="Retrotran_gag_2"/>
    <property type="match status" value="1"/>
</dbReference>
<dbReference type="EMBL" id="JAAALK010000288">
    <property type="protein sequence ID" value="KAG8052517.1"/>
    <property type="molecule type" value="Genomic_DNA"/>
</dbReference>